<dbReference type="GO" id="GO:0008360">
    <property type="term" value="P:regulation of cell shape"/>
    <property type="evidence" value="ECO:0007669"/>
    <property type="project" value="UniProtKB-KW"/>
</dbReference>
<evidence type="ECO:0008006" key="14">
    <source>
        <dbReference type="Google" id="ProtNLM"/>
    </source>
</evidence>
<keyword evidence="4" id="KW-0067">ATP-binding</keyword>
<dbReference type="GO" id="GO:0009252">
    <property type="term" value="P:peptidoglycan biosynthetic process"/>
    <property type="evidence" value="ECO:0007669"/>
    <property type="project" value="UniProtKB-KW"/>
</dbReference>
<dbReference type="GO" id="GO:0051301">
    <property type="term" value="P:cell division"/>
    <property type="evidence" value="ECO:0007669"/>
    <property type="project" value="UniProtKB-KW"/>
</dbReference>
<feature type="domain" description="Mur ligase N-terminal catalytic" evidence="9">
    <location>
        <begin position="3"/>
        <end position="83"/>
    </location>
</feature>
<name>A0A2G9YRV5_9BACT</name>
<dbReference type="PANTHER" id="PTHR43445">
    <property type="entry name" value="UDP-N-ACETYLMURAMATE--L-ALANINE LIGASE-RELATED"/>
    <property type="match status" value="1"/>
</dbReference>
<dbReference type="InterPro" id="IPR004101">
    <property type="entry name" value="Mur_ligase_C"/>
</dbReference>
<dbReference type="EMBL" id="PCRM01000001">
    <property type="protein sequence ID" value="PIP21970.1"/>
    <property type="molecule type" value="Genomic_DNA"/>
</dbReference>
<evidence type="ECO:0000256" key="2">
    <source>
        <dbReference type="ARBA" id="ARBA00022618"/>
    </source>
</evidence>
<sequence length="414" mass="45647">ILGASMSGLAEILKSHGHKVTGSDLNLNGHSAKNITPEIDKVVISAAITPQSAGWVEVEAAKKFGIPVVQRSKMLQQLMLNKYGIAVAGAHGKSTVTAMVSYILQAAGAEPTVLVGADLINWNKNFKVGKGKYFVVEACEWARQFLTLRPKAAIITNIEAEHLDTYPKGLPEIQKNFKKFVRPLPKNGILVLNGDDKNSNLLAKCSSCKVKYFTKDKIWPGLKLPILGQYNLVNAAAAGRLCHELGIPTIVIKKALNEFKGLKRRLEIKGERGGVIVIDDYAHHPTEIKAALASLKDHFADKKIFCVFQPHQYSRTKLLFDNFTASFKNADCLILTEIWQVPGRDEANEQENKLLTEKLGQAIKQAGINTQIIYNFSDILQYLKKNVKKGDIIVTMGATKIYQVGEQFLKGKNG</sequence>
<dbReference type="InterPro" id="IPR013221">
    <property type="entry name" value="Mur_ligase_cen"/>
</dbReference>
<dbReference type="Pfam" id="PF01225">
    <property type="entry name" value="Mur_ligase"/>
    <property type="match status" value="1"/>
</dbReference>
<proteinExistence type="predicted"/>
<keyword evidence="8" id="KW-0961">Cell wall biogenesis/degradation</keyword>
<keyword evidence="7" id="KW-0131">Cell cycle</keyword>
<comment type="caution">
    <text evidence="12">The sequence shown here is derived from an EMBL/GenBank/DDBJ whole genome shotgun (WGS) entry which is preliminary data.</text>
</comment>
<keyword evidence="3" id="KW-0547">Nucleotide-binding</keyword>
<dbReference type="PANTHER" id="PTHR43445:SF3">
    <property type="entry name" value="UDP-N-ACETYLMURAMATE--L-ALANINE LIGASE"/>
    <property type="match status" value="1"/>
</dbReference>
<keyword evidence="2" id="KW-0132">Cell division</keyword>
<dbReference type="GO" id="GO:0071555">
    <property type="term" value="P:cell wall organization"/>
    <property type="evidence" value="ECO:0007669"/>
    <property type="project" value="UniProtKB-KW"/>
</dbReference>
<dbReference type="SUPFAM" id="SSF51984">
    <property type="entry name" value="MurCD N-terminal domain"/>
    <property type="match status" value="1"/>
</dbReference>
<reference evidence="12 13" key="1">
    <citation type="submission" date="2017-09" db="EMBL/GenBank/DDBJ databases">
        <title>Depth-based differentiation of microbial function through sediment-hosted aquifers and enrichment of novel symbionts in the deep terrestrial subsurface.</title>
        <authorList>
            <person name="Probst A.J."/>
            <person name="Ladd B."/>
            <person name="Jarett J.K."/>
            <person name="Geller-Mcgrath D.E."/>
            <person name="Sieber C.M."/>
            <person name="Emerson J.B."/>
            <person name="Anantharaman K."/>
            <person name="Thomas B.C."/>
            <person name="Malmstrom R."/>
            <person name="Stieglmeier M."/>
            <person name="Klingl A."/>
            <person name="Woyke T."/>
            <person name="Ryan C.M."/>
            <person name="Banfield J.F."/>
        </authorList>
    </citation>
    <scope>NUCLEOTIDE SEQUENCE [LARGE SCALE GENOMIC DNA]</scope>
    <source>
        <strain evidence="12">CG23_combo_of_CG06-09_8_20_14_all_40_13</strain>
    </source>
</reference>
<dbReference type="Proteomes" id="UP000231567">
    <property type="component" value="Unassembled WGS sequence"/>
</dbReference>
<keyword evidence="5" id="KW-0133">Cell shape</keyword>
<evidence type="ECO:0000256" key="6">
    <source>
        <dbReference type="ARBA" id="ARBA00022984"/>
    </source>
</evidence>
<evidence type="ECO:0000313" key="13">
    <source>
        <dbReference type="Proteomes" id="UP000231567"/>
    </source>
</evidence>
<dbReference type="SUPFAM" id="SSF53623">
    <property type="entry name" value="MurD-like peptide ligases, catalytic domain"/>
    <property type="match status" value="1"/>
</dbReference>
<evidence type="ECO:0000256" key="8">
    <source>
        <dbReference type="ARBA" id="ARBA00023316"/>
    </source>
</evidence>
<dbReference type="GO" id="GO:0016881">
    <property type="term" value="F:acid-amino acid ligase activity"/>
    <property type="evidence" value="ECO:0007669"/>
    <property type="project" value="InterPro"/>
</dbReference>
<dbReference type="AlphaFoldDB" id="A0A2G9YRV5"/>
<feature type="non-terminal residue" evidence="12">
    <location>
        <position position="1"/>
    </location>
</feature>
<feature type="domain" description="Mur ligase central" evidence="11">
    <location>
        <begin position="87"/>
        <end position="214"/>
    </location>
</feature>
<dbReference type="InterPro" id="IPR036615">
    <property type="entry name" value="Mur_ligase_C_dom_sf"/>
</dbReference>
<dbReference type="SUPFAM" id="SSF53244">
    <property type="entry name" value="MurD-like peptide ligases, peptide-binding domain"/>
    <property type="match status" value="1"/>
</dbReference>
<evidence type="ECO:0000259" key="11">
    <source>
        <dbReference type="Pfam" id="PF08245"/>
    </source>
</evidence>
<protein>
    <recommendedName>
        <fullName evidence="14">UDP-N-acetylmuramate--L-alanine ligase</fullName>
    </recommendedName>
</protein>
<evidence type="ECO:0000256" key="5">
    <source>
        <dbReference type="ARBA" id="ARBA00022960"/>
    </source>
</evidence>
<keyword evidence="1" id="KW-0436">Ligase</keyword>
<dbReference type="Gene3D" id="3.40.50.720">
    <property type="entry name" value="NAD(P)-binding Rossmann-like Domain"/>
    <property type="match status" value="1"/>
</dbReference>
<gene>
    <name evidence="12" type="ORF">COX39_00005</name>
</gene>
<organism evidence="12 13">
    <name type="scientific">Candidatus Nealsonbacteria bacterium CG23_combo_of_CG06-09_8_20_14_all_40_13</name>
    <dbReference type="NCBI Taxonomy" id="1974724"/>
    <lineage>
        <taxon>Bacteria</taxon>
        <taxon>Candidatus Nealsoniibacteriota</taxon>
    </lineage>
</organism>
<evidence type="ECO:0000313" key="12">
    <source>
        <dbReference type="EMBL" id="PIP21970.1"/>
    </source>
</evidence>
<dbReference type="InterPro" id="IPR000713">
    <property type="entry name" value="Mur_ligase_N"/>
</dbReference>
<dbReference type="Gene3D" id="3.90.190.20">
    <property type="entry name" value="Mur ligase, C-terminal domain"/>
    <property type="match status" value="1"/>
</dbReference>
<feature type="domain" description="Mur ligase C-terminal" evidence="10">
    <location>
        <begin position="264"/>
        <end position="398"/>
    </location>
</feature>
<evidence type="ECO:0000256" key="3">
    <source>
        <dbReference type="ARBA" id="ARBA00022741"/>
    </source>
</evidence>
<evidence type="ECO:0000256" key="1">
    <source>
        <dbReference type="ARBA" id="ARBA00022598"/>
    </source>
</evidence>
<keyword evidence="6" id="KW-0573">Peptidoglycan synthesis</keyword>
<dbReference type="Gene3D" id="3.40.1190.10">
    <property type="entry name" value="Mur-like, catalytic domain"/>
    <property type="match status" value="1"/>
</dbReference>
<evidence type="ECO:0000259" key="10">
    <source>
        <dbReference type="Pfam" id="PF02875"/>
    </source>
</evidence>
<evidence type="ECO:0000256" key="7">
    <source>
        <dbReference type="ARBA" id="ARBA00023306"/>
    </source>
</evidence>
<evidence type="ECO:0000259" key="9">
    <source>
        <dbReference type="Pfam" id="PF01225"/>
    </source>
</evidence>
<accession>A0A2G9YRV5</accession>
<dbReference type="InterPro" id="IPR050061">
    <property type="entry name" value="MurCDEF_pg_biosynth"/>
</dbReference>
<evidence type="ECO:0000256" key="4">
    <source>
        <dbReference type="ARBA" id="ARBA00022840"/>
    </source>
</evidence>
<dbReference type="Pfam" id="PF08245">
    <property type="entry name" value="Mur_ligase_M"/>
    <property type="match status" value="1"/>
</dbReference>
<dbReference type="GO" id="GO:0005524">
    <property type="term" value="F:ATP binding"/>
    <property type="evidence" value="ECO:0007669"/>
    <property type="project" value="UniProtKB-KW"/>
</dbReference>
<dbReference type="Pfam" id="PF02875">
    <property type="entry name" value="Mur_ligase_C"/>
    <property type="match status" value="1"/>
</dbReference>
<dbReference type="InterPro" id="IPR036565">
    <property type="entry name" value="Mur-like_cat_sf"/>
</dbReference>